<dbReference type="InterPro" id="IPR000055">
    <property type="entry name" value="Restrct_endonuc_typeI_TRD"/>
</dbReference>
<dbReference type="GO" id="GO:0003677">
    <property type="term" value="F:DNA binding"/>
    <property type="evidence" value="ECO:0007669"/>
    <property type="project" value="UniProtKB-KW"/>
</dbReference>
<dbReference type="AlphaFoldDB" id="A0AAU0UIG8"/>
<dbReference type="GO" id="GO:0004519">
    <property type="term" value="F:endonuclease activity"/>
    <property type="evidence" value="ECO:0007669"/>
    <property type="project" value="UniProtKB-KW"/>
</dbReference>
<dbReference type="RefSeq" id="WP_366923611.1">
    <property type="nucleotide sequence ID" value="NZ_CP121694.1"/>
</dbReference>
<organism evidence="5 6">
    <name type="scientific">Metallumcola ferriviriculae</name>
    <dbReference type="NCBI Taxonomy" id="3039180"/>
    <lineage>
        <taxon>Bacteria</taxon>
        <taxon>Bacillati</taxon>
        <taxon>Bacillota</taxon>
        <taxon>Clostridia</taxon>
        <taxon>Neomoorellales</taxon>
        <taxon>Desulfitibacteraceae</taxon>
        <taxon>Metallumcola</taxon>
    </lineage>
</organism>
<sequence>MSDWKECKLGEVLKFGNGKSRPKSQGCFPVYGGNGILGSSDCTNYEGETIIIGRVGANCGSIYYENNPIWISDNALAAKAKSNNSTKFLYYFLGNLGLNQYAEGSSHPLITQTLLSSIDIDICVNIEEQKTIASVLSSLDDKIDLLHRENKTLEAMAETLFRQWFVEETEKNWEKGTLGEIASFNNGKSRPQESLGGLVPIYGGNGILGYTDQSNHEGISIIIGRVGAYCGSLYIEHRPIWISDNALYAKPNYNVPMNSDKIFDKLSEPDIINGRKTVRKKVHTKWEDENLQPNSKLKSYWSYSKKKNRSAN</sequence>
<name>A0AAU0UIG8_9FIRM</name>
<dbReference type="EMBL" id="CP121694">
    <property type="protein sequence ID" value="WRO20725.1"/>
    <property type="molecule type" value="Genomic_DNA"/>
</dbReference>
<evidence type="ECO:0000256" key="1">
    <source>
        <dbReference type="ARBA" id="ARBA00010923"/>
    </source>
</evidence>
<dbReference type="Proteomes" id="UP001329915">
    <property type="component" value="Chromosome"/>
</dbReference>
<dbReference type="EC" id="3.1.21.-" evidence="5"/>
<dbReference type="Gene3D" id="3.90.220.20">
    <property type="entry name" value="DNA methylase specificity domains"/>
    <property type="match status" value="2"/>
</dbReference>
<evidence type="ECO:0000313" key="6">
    <source>
        <dbReference type="Proteomes" id="UP001329915"/>
    </source>
</evidence>
<keyword evidence="2" id="KW-0680">Restriction system</keyword>
<keyword evidence="5" id="KW-0378">Hydrolase</keyword>
<dbReference type="CDD" id="cd17266">
    <property type="entry name" value="RMtype1_S_Sau1132ORF3780P-TRD2-CR2_like"/>
    <property type="match status" value="1"/>
</dbReference>
<dbReference type="KEGG" id="dbc:MFMK1_000514"/>
<dbReference type="Pfam" id="PF01420">
    <property type="entry name" value="Methylase_S"/>
    <property type="match status" value="1"/>
</dbReference>
<dbReference type="InterPro" id="IPR052021">
    <property type="entry name" value="Type-I_RS_S_subunit"/>
</dbReference>
<feature type="domain" description="Type I restriction modification DNA specificity" evidence="4">
    <location>
        <begin position="1"/>
        <end position="154"/>
    </location>
</feature>
<dbReference type="PANTHER" id="PTHR30408">
    <property type="entry name" value="TYPE-1 RESTRICTION ENZYME ECOKI SPECIFICITY PROTEIN"/>
    <property type="match status" value="1"/>
</dbReference>
<evidence type="ECO:0000259" key="4">
    <source>
        <dbReference type="Pfam" id="PF01420"/>
    </source>
</evidence>
<dbReference type="PANTHER" id="PTHR30408:SF12">
    <property type="entry name" value="TYPE I RESTRICTION ENZYME MJAVIII SPECIFICITY SUBUNIT"/>
    <property type="match status" value="1"/>
</dbReference>
<dbReference type="SUPFAM" id="SSF116734">
    <property type="entry name" value="DNA methylase specificity domain"/>
    <property type="match status" value="2"/>
</dbReference>
<accession>A0AAU0UIG8</accession>
<dbReference type="REBASE" id="792457">
    <property type="entry name" value="S.DbaMK1ORF513P"/>
</dbReference>
<dbReference type="GO" id="GO:0016787">
    <property type="term" value="F:hydrolase activity"/>
    <property type="evidence" value="ECO:0007669"/>
    <property type="project" value="UniProtKB-KW"/>
</dbReference>
<gene>
    <name evidence="5" type="ORF">MFMK1_000514</name>
</gene>
<keyword evidence="6" id="KW-1185">Reference proteome</keyword>
<evidence type="ECO:0000256" key="3">
    <source>
        <dbReference type="ARBA" id="ARBA00023125"/>
    </source>
</evidence>
<evidence type="ECO:0000256" key="2">
    <source>
        <dbReference type="ARBA" id="ARBA00022747"/>
    </source>
</evidence>
<dbReference type="GO" id="GO:0009307">
    <property type="term" value="P:DNA restriction-modification system"/>
    <property type="evidence" value="ECO:0007669"/>
    <property type="project" value="UniProtKB-KW"/>
</dbReference>
<comment type="similarity">
    <text evidence="1">Belongs to the type-I restriction system S methylase family.</text>
</comment>
<protein>
    <submittedName>
        <fullName evidence="5">Restriction endonuclease subunit S</fullName>
        <ecNumber evidence="5">3.1.21.-</ecNumber>
    </submittedName>
</protein>
<reference evidence="5 6" key="1">
    <citation type="submission" date="2023-04" db="EMBL/GenBank/DDBJ databases">
        <authorList>
            <person name="Hsu D."/>
        </authorList>
    </citation>
    <scope>NUCLEOTIDE SEQUENCE [LARGE SCALE GENOMIC DNA]</scope>
    <source>
        <strain evidence="5 6">MK1</strain>
    </source>
</reference>
<keyword evidence="3" id="KW-0238">DNA-binding</keyword>
<keyword evidence="5" id="KW-0540">Nuclease</keyword>
<proteinExistence type="inferred from homology"/>
<keyword evidence="5" id="KW-0255">Endonuclease</keyword>
<evidence type="ECO:0000313" key="5">
    <source>
        <dbReference type="EMBL" id="WRO20725.1"/>
    </source>
</evidence>
<dbReference type="InterPro" id="IPR044946">
    <property type="entry name" value="Restrct_endonuc_typeI_TRD_sf"/>
</dbReference>